<reference evidence="2 3" key="1">
    <citation type="submission" date="2020-04" db="EMBL/GenBank/DDBJ databases">
        <title>Rhizobium sp. S-51 isolated from soil.</title>
        <authorList>
            <person name="Dahal R.H."/>
        </authorList>
    </citation>
    <scope>NUCLEOTIDE SEQUENCE [LARGE SCALE GENOMIC DNA]</scope>
    <source>
        <strain evidence="2 3">S-51</strain>
    </source>
</reference>
<dbReference type="InterPro" id="IPR000014">
    <property type="entry name" value="PAS"/>
</dbReference>
<accession>A0A7Y0AZ45</accession>
<sequence>MAMMEGDLPDQAAAESGLSPEDDLLIDVISRDGRVLWFNEAQAELLGTYDHEIVGYDAAAFYAPDCFAQIQQILRNRTRSEHGATMELTLLARGGRPIRTLARARFVRFNGEICLRLAKMDYGPVGTRYRQMEDDFRTLQAMLATSNEAHWGIVFLEPVDTTLPKSEVIRQVFENQSVWRMCNPAMSRIYQLPESVDFNEQDVRLYWPRSAANEKFVEEIINSNYAIDDALSVDRRHDGTLQYILNDVRADIVDGFLLRLWGNCRDVTEQRHADDEKANALKLAIRALDGMPDPVIVLDAEGRVLNRNKAYATAFSGSRTVETQLLAFVRTRRRASGWSLFTNPGGPGPSVLLDVHIRKISGMDGETWTIITVREREPHVPKRASRQPKRP</sequence>
<dbReference type="Pfam" id="PF13188">
    <property type="entry name" value="PAS_8"/>
    <property type="match status" value="1"/>
</dbReference>
<dbReference type="InterPro" id="IPR035965">
    <property type="entry name" value="PAS-like_dom_sf"/>
</dbReference>
<dbReference type="CDD" id="cd00130">
    <property type="entry name" value="PAS"/>
    <property type="match status" value="1"/>
</dbReference>
<protein>
    <submittedName>
        <fullName evidence="2">PAS domain-containing protein</fullName>
    </submittedName>
</protein>
<evidence type="ECO:0000259" key="1">
    <source>
        <dbReference type="PROSITE" id="PS50112"/>
    </source>
</evidence>
<dbReference type="Proteomes" id="UP000541470">
    <property type="component" value="Unassembled WGS sequence"/>
</dbReference>
<evidence type="ECO:0000313" key="2">
    <source>
        <dbReference type="EMBL" id="NML76088.1"/>
    </source>
</evidence>
<dbReference type="EMBL" id="JABBGK010000004">
    <property type="protein sequence ID" value="NML76088.1"/>
    <property type="molecule type" value="Genomic_DNA"/>
</dbReference>
<gene>
    <name evidence="2" type="ORF">HHL25_18295</name>
</gene>
<comment type="caution">
    <text evidence="2">The sequence shown here is derived from an EMBL/GenBank/DDBJ whole genome shotgun (WGS) entry which is preliminary data.</text>
</comment>
<dbReference type="AlphaFoldDB" id="A0A7Y0AZ45"/>
<dbReference type="Gene3D" id="3.30.450.20">
    <property type="entry name" value="PAS domain"/>
    <property type="match status" value="1"/>
</dbReference>
<proteinExistence type="predicted"/>
<dbReference type="SMART" id="SM00091">
    <property type="entry name" value="PAS"/>
    <property type="match status" value="2"/>
</dbReference>
<evidence type="ECO:0000313" key="3">
    <source>
        <dbReference type="Proteomes" id="UP000541470"/>
    </source>
</evidence>
<feature type="domain" description="PAS" evidence="1">
    <location>
        <begin position="28"/>
        <end position="81"/>
    </location>
</feature>
<dbReference type="Pfam" id="PF13426">
    <property type="entry name" value="PAS_9"/>
    <property type="match status" value="1"/>
</dbReference>
<name>A0A7Y0AZ45_9HYPH</name>
<organism evidence="2 3">
    <name type="scientific">Rhizobium terricola</name>
    <dbReference type="NCBI Taxonomy" id="2728849"/>
    <lineage>
        <taxon>Bacteria</taxon>
        <taxon>Pseudomonadati</taxon>
        <taxon>Pseudomonadota</taxon>
        <taxon>Alphaproteobacteria</taxon>
        <taxon>Hyphomicrobiales</taxon>
        <taxon>Rhizobiaceae</taxon>
        <taxon>Rhizobium/Agrobacterium group</taxon>
        <taxon>Rhizobium</taxon>
    </lineage>
</organism>
<dbReference type="SUPFAM" id="SSF55785">
    <property type="entry name" value="PYP-like sensor domain (PAS domain)"/>
    <property type="match status" value="2"/>
</dbReference>
<dbReference type="RefSeq" id="WP_169594336.1">
    <property type="nucleotide sequence ID" value="NZ_JABBGK010000004.1"/>
</dbReference>
<dbReference type="PROSITE" id="PS50112">
    <property type="entry name" value="PAS"/>
    <property type="match status" value="1"/>
</dbReference>
<keyword evidence="3" id="KW-1185">Reference proteome</keyword>